<evidence type="ECO:0000313" key="3">
    <source>
        <dbReference type="Proteomes" id="UP000005012"/>
    </source>
</evidence>
<sequence>MKYFYLVFYTLFISFSSMATQYEENNYFPSNDVTSAMKMNELSGKLNFKISLMYSPCVILANEYVGSFFFIELDKCLFNDNNIKIPLQAKAKVFEGNQQVMASQKLFSGRNNVYLQTKKIKGRAVIMELDYD</sequence>
<evidence type="ECO:0000256" key="1">
    <source>
        <dbReference type="SAM" id="SignalP"/>
    </source>
</evidence>
<gene>
    <name evidence="2" type="ordered locus">S70_07570</name>
</gene>
<dbReference type="GeneID" id="93517822"/>
<evidence type="ECO:0000313" key="2">
    <source>
        <dbReference type="EMBL" id="AFH93383.1"/>
    </source>
</evidence>
<dbReference type="KEGG" id="psi:S70_07570"/>
<keyword evidence="1" id="KW-0732">Signal</keyword>
<name>A0A140NKI0_PROSM</name>
<dbReference type="EMBL" id="CP003488">
    <property type="protein sequence ID" value="AFH93383.1"/>
    <property type="molecule type" value="Genomic_DNA"/>
</dbReference>
<dbReference type="RefSeq" id="WP_014656844.1">
    <property type="nucleotide sequence ID" value="NC_017731.1"/>
</dbReference>
<proteinExistence type="predicted"/>
<evidence type="ECO:0008006" key="4">
    <source>
        <dbReference type="Google" id="ProtNLM"/>
    </source>
</evidence>
<dbReference type="Proteomes" id="UP000005012">
    <property type="component" value="Chromosome"/>
</dbReference>
<dbReference type="HOGENOM" id="CLU_2106849_0_0_6"/>
<dbReference type="OrthoDB" id="6466548at2"/>
<protein>
    <recommendedName>
        <fullName evidence="4">Fimbrial protein</fullName>
    </recommendedName>
</protein>
<organism evidence="2 3">
    <name type="scientific">Providencia stuartii (strain MRSN 2154)</name>
    <dbReference type="NCBI Taxonomy" id="1157951"/>
    <lineage>
        <taxon>Bacteria</taxon>
        <taxon>Pseudomonadati</taxon>
        <taxon>Pseudomonadota</taxon>
        <taxon>Gammaproteobacteria</taxon>
        <taxon>Enterobacterales</taxon>
        <taxon>Morganellaceae</taxon>
        <taxon>Providencia</taxon>
    </lineage>
</organism>
<reference evidence="3" key="2">
    <citation type="submission" date="2012-04" db="EMBL/GenBank/DDBJ databases">
        <title>Complete genome sequence of Providencia stuartii clinical isolate MRSN 2154.</title>
        <authorList>
            <person name="Clifford R.J."/>
            <person name="Hang J."/>
            <person name="Riley M.C."/>
            <person name="Onmus-Leone F."/>
            <person name="Kuschner R.A."/>
            <person name="Lesho E.P."/>
            <person name="Waterman P.E."/>
        </authorList>
    </citation>
    <scope>NUCLEOTIDE SEQUENCE [LARGE SCALE GENOMIC DNA]</scope>
    <source>
        <strain evidence="3">MRSN 2154</strain>
    </source>
</reference>
<feature type="signal peptide" evidence="1">
    <location>
        <begin position="1"/>
        <end position="19"/>
    </location>
</feature>
<reference evidence="2 3" key="1">
    <citation type="journal article" date="2012" name="J. Bacteriol.">
        <title>Complete Genome Sequence of Providencia stuartii Clinical Isolate MRSN 2154.</title>
        <authorList>
            <person name="Clifford R.J."/>
            <person name="Hang J."/>
            <person name="Riley M.C."/>
            <person name="Onmus-Leone F."/>
            <person name="Kuschner R.A."/>
            <person name="Lesho E.P."/>
            <person name="Waterman P.E."/>
        </authorList>
    </citation>
    <scope>NUCLEOTIDE SEQUENCE [LARGE SCALE GENOMIC DNA]</scope>
    <source>
        <strain evidence="2 3">MRSN 2154</strain>
    </source>
</reference>
<feature type="chain" id="PRO_5007303675" description="Fimbrial protein" evidence="1">
    <location>
        <begin position="20"/>
        <end position="132"/>
    </location>
</feature>
<accession>A0A140NKI0</accession>
<dbReference type="AlphaFoldDB" id="A0A140NKI0"/>
<dbReference type="PATRIC" id="fig|1157951.4.peg.1513"/>